<accession>A0A2P7QZQ7</accession>
<feature type="domain" description="SMP-30/Gluconolactonase/LRE-like region" evidence="1">
    <location>
        <begin position="100"/>
        <end position="271"/>
    </location>
</feature>
<organism evidence="2 3">
    <name type="scientific">Allosphingosinicella deserti</name>
    <dbReference type="NCBI Taxonomy" id="2116704"/>
    <lineage>
        <taxon>Bacteria</taxon>
        <taxon>Pseudomonadati</taxon>
        <taxon>Pseudomonadota</taxon>
        <taxon>Alphaproteobacteria</taxon>
        <taxon>Sphingomonadales</taxon>
        <taxon>Sphingomonadaceae</taxon>
        <taxon>Allosphingosinicella</taxon>
    </lineage>
</organism>
<dbReference type="InterPro" id="IPR051262">
    <property type="entry name" value="SMP-30/CGR1_Lactonase"/>
</dbReference>
<comment type="caution">
    <text evidence="2">The sequence shown here is derived from an EMBL/GenBank/DDBJ whole genome shotgun (WGS) entry which is preliminary data.</text>
</comment>
<dbReference type="RefSeq" id="WP_106511454.1">
    <property type="nucleotide sequence ID" value="NZ_PXYI01000001.1"/>
</dbReference>
<keyword evidence="3" id="KW-1185">Reference proteome</keyword>
<dbReference type="Gene3D" id="2.120.10.30">
    <property type="entry name" value="TolB, C-terminal domain"/>
    <property type="match status" value="1"/>
</dbReference>
<protein>
    <submittedName>
        <fullName evidence="2">Calcium-binding protein</fullName>
    </submittedName>
</protein>
<sequence length="297" mass="31462">MSRREGPNTILCAGLCEPEGPVALADGSVALVEMGAERASVTLVAADGRRRALASPGGRPTGLAIDGDDHFWVAGGGDCLLRIAPDGRVVMRLDGDGQGPFLYPNDLAFGPDGLLYMSDSGMRRGDLLVGPDLRQDFARADYDGRLFAIDPVRGTVVRRLQTGLRFANGVAFGPDDALYYTETLTGRIYRQEIGLAPEVFAQVSEEDPADRFRGPDGMAFDADGRLFCAIYGEGRVAVVDGSGAVLPAIATNGDRPTNVAFRVRDAELLITEVQFGTIERVAAAAPGLPLHLPSSGR</sequence>
<proteinExistence type="predicted"/>
<dbReference type="InterPro" id="IPR011042">
    <property type="entry name" value="6-blade_b-propeller_TolB-like"/>
</dbReference>
<dbReference type="AlphaFoldDB" id="A0A2P7QZQ7"/>
<dbReference type="Proteomes" id="UP000241167">
    <property type="component" value="Unassembled WGS sequence"/>
</dbReference>
<reference evidence="2 3" key="1">
    <citation type="submission" date="2018-03" db="EMBL/GenBank/DDBJ databases">
        <title>The draft genome of Sphingosinicella sp. GL-C-18.</title>
        <authorList>
            <person name="Liu L."/>
            <person name="Li L."/>
            <person name="Liang L."/>
            <person name="Zhang X."/>
            <person name="Wang T."/>
        </authorList>
    </citation>
    <scope>NUCLEOTIDE SEQUENCE [LARGE SCALE GENOMIC DNA]</scope>
    <source>
        <strain evidence="2 3">GL-C-18</strain>
    </source>
</reference>
<dbReference type="SUPFAM" id="SSF63829">
    <property type="entry name" value="Calcium-dependent phosphotriesterase"/>
    <property type="match status" value="1"/>
</dbReference>
<dbReference type="OrthoDB" id="30052at2"/>
<name>A0A2P7QZQ7_9SPHN</name>
<evidence type="ECO:0000313" key="2">
    <source>
        <dbReference type="EMBL" id="PSJ43433.1"/>
    </source>
</evidence>
<dbReference type="PANTHER" id="PTHR47572:SF5">
    <property type="entry name" value="BLR2277 PROTEIN"/>
    <property type="match status" value="1"/>
</dbReference>
<dbReference type="PANTHER" id="PTHR47572">
    <property type="entry name" value="LIPOPROTEIN-RELATED"/>
    <property type="match status" value="1"/>
</dbReference>
<evidence type="ECO:0000313" key="3">
    <source>
        <dbReference type="Proteomes" id="UP000241167"/>
    </source>
</evidence>
<evidence type="ECO:0000259" key="1">
    <source>
        <dbReference type="Pfam" id="PF08450"/>
    </source>
</evidence>
<dbReference type="InterPro" id="IPR013658">
    <property type="entry name" value="SGL"/>
</dbReference>
<dbReference type="EMBL" id="PXYI01000001">
    <property type="protein sequence ID" value="PSJ43433.1"/>
    <property type="molecule type" value="Genomic_DNA"/>
</dbReference>
<gene>
    <name evidence="2" type="ORF">C7I55_03475</name>
</gene>
<dbReference type="Pfam" id="PF08450">
    <property type="entry name" value="SGL"/>
    <property type="match status" value="1"/>
</dbReference>